<reference evidence="1 2" key="1">
    <citation type="submission" date="2019-11" db="EMBL/GenBank/DDBJ databases">
        <authorList>
            <person name="Li X."/>
        </authorList>
    </citation>
    <scope>NUCLEOTIDE SEQUENCE [LARGE SCALE GENOMIC DNA]</scope>
    <source>
        <strain evidence="1 2">L9</strain>
    </source>
</reference>
<dbReference type="Gene3D" id="3.40.50.720">
    <property type="entry name" value="NAD(P)-binding Rossmann-like Domain"/>
    <property type="match status" value="1"/>
</dbReference>
<name>A0A6N8FLZ8_9BACI</name>
<dbReference type="Proteomes" id="UP000469125">
    <property type="component" value="Unassembled WGS sequence"/>
</dbReference>
<organism evidence="1 2">
    <name type="scientific">Ornithinibacillus caprae</name>
    <dbReference type="NCBI Taxonomy" id="2678566"/>
    <lineage>
        <taxon>Bacteria</taxon>
        <taxon>Bacillati</taxon>
        <taxon>Bacillota</taxon>
        <taxon>Bacilli</taxon>
        <taxon>Bacillales</taxon>
        <taxon>Bacillaceae</taxon>
        <taxon>Ornithinibacillus</taxon>
    </lineage>
</organism>
<evidence type="ECO:0008006" key="3">
    <source>
        <dbReference type="Google" id="ProtNLM"/>
    </source>
</evidence>
<protein>
    <recommendedName>
        <fullName evidence="3">Ornithine cyclodeaminase</fullName>
    </recommendedName>
</protein>
<keyword evidence="2" id="KW-1185">Reference proteome</keyword>
<comment type="caution">
    <text evidence="1">The sequence shown here is derived from an EMBL/GenBank/DDBJ whole genome shotgun (WGS) entry which is preliminary data.</text>
</comment>
<dbReference type="InterPro" id="IPR003462">
    <property type="entry name" value="ODC_Mu_crystall"/>
</dbReference>
<proteinExistence type="predicted"/>
<dbReference type="GO" id="GO:0005737">
    <property type="term" value="C:cytoplasm"/>
    <property type="evidence" value="ECO:0007669"/>
    <property type="project" value="TreeGrafter"/>
</dbReference>
<gene>
    <name evidence="1" type="ORF">GMD78_20095</name>
</gene>
<dbReference type="PANTHER" id="PTHR13812">
    <property type="entry name" value="KETIMINE REDUCTASE MU-CRYSTALLIN"/>
    <property type="match status" value="1"/>
</dbReference>
<dbReference type="AlphaFoldDB" id="A0A6N8FLZ8"/>
<sequence>MTTLGSDEPGKCEVSAELIQQSLFVCDNRHLAVQMGAIGGVGLSEKDIHAEIGDVIVNEELGRTHENQITIYGSVGLAFQDLIGAWNVYQKAIKLNKGRYINFLD</sequence>
<evidence type="ECO:0000313" key="2">
    <source>
        <dbReference type="Proteomes" id="UP000469125"/>
    </source>
</evidence>
<dbReference type="SUPFAM" id="SSF51735">
    <property type="entry name" value="NAD(P)-binding Rossmann-fold domains"/>
    <property type="match status" value="1"/>
</dbReference>
<accession>A0A6N8FLZ8</accession>
<dbReference type="EMBL" id="WOCA01000026">
    <property type="protein sequence ID" value="MUK90660.1"/>
    <property type="molecule type" value="Genomic_DNA"/>
</dbReference>
<dbReference type="InterPro" id="IPR036291">
    <property type="entry name" value="NAD(P)-bd_dom_sf"/>
</dbReference>
<dbReference type="PANTHER" id="PTHR13812:SF19">
    <property type="entry name" value="KETIMINE REDUCTASE MU-CRYSTALLIN"/>
    <property type="match status" value="1"/>
</dbReference>
<evidence type="ECO:0000313" key="1">
    <source>
        <dbReference type="EMBL" id="MUK90660.1"/>
    </source>
</evidence>
<dbReference type="Pfam" id="PF02423">
    <property type="entry name" value="OCD_Mu_crystall"/>
    <property type="match status" value="1"/>
</dbReference>